<dbReference type="KEGG" id="acre:ACRYA_0476"/>
<protein>
    <submittedName>
        <fullName evidence="1">Uncharacterized protein</fullName>
    </submittedName>
</protein>
<dbReference type="RefSeq" id="WP_105918050.1">
    <property type="nucleotide sequence ID" value="NZ_CP021072.1"/>
</dbReference>
<gene>
    <name evidence="1" type="ORF">ACRYA_0476</name>
</gene>
<sequence>METFEKTTLIDCTAKDLFDFHLDTNNIKLITPKHTKVQLLDYEDNTYEGKIIKIKTTRAFISMNWIIKIEKLQYPNLMVDIGLKSPFSYWEHSHIFTQKGNLCELKDIIKFKLPFGIFGKIISQIVKKDIKNMFEYRHLQTKKYFSKKD</sequence>
<dbReference type="CDD" id="cd07820">
    <property type="entry name" value="SRPBCC_3"/>
    <property type="match status" value="1"/>
</dbReference>
<dbReference type="EMBL" id="CP032823">
    <property type="protein sequence ID" value="AYJ79624.1"/>
    <property type="molecule type" value="Genomic_DNA"/>
</dbReference>
<evidence type="ECO:0000313" key="1">
    <source>
        <dbReference type="EMBL" id="AYJ79624.1"/>
    </source>
</evidence>
<evidence type="ECO:0000313" key="2">
    <source>
        <dbReference type="Proteomes" id="UP000273809"/>
    </source>
</evidence>
<dbReference type="Gene3D" id="3.30.530.20">
    <property type="match status" value="1"/>
</dbReference>
<dbReference type="SUPFAM" id="SSF55961">
    <property type="entry name" value="Bet v1-like"/>
    <property type="match status" value="1"/>
</dbReference>
<name>A0AAD0TUE5_9BACT</name>
<dbReference type="GeneID" id="56460698"/>
<organism evidence="1 2">
    <name type="scientific">Aliarcobacter cryaerophilus ATCC 43158</name>
    <dbReference type="NCBI Taxonomy" id="1032070"/>
    <lineage>
        <taxon>Bacteria</taxon>
        <taxon>Pseudomonadati</taxon>
        <taxon>Campylobacterota</taxon>
        <taxon>Epsilonproteobacteria</taxon>
        <taxon>Campylobacterales</taxon>
        <taxon>Arcobacteraceae</taxon>
        <taxon>Aliarcobacter</taxon>
    </lineage>
</organism>
<reference evidence="1 2" key="1">
    <citation type="submission" date="2018-10" db="EMBL/GenBank/DDBJ databases">
        <title>Complete genome sequences of Arcobacter cryaerophilus strains ATCC 43158 and ATCC 49615.</title>
        <authorList>
            <person name="Miller W.G."/>
            <person name="Yee E."/>
            <person name="Bono J.L."/>
        </authorList>
    </citation>
    <scope>NUCLEOTIDE SEQUENCE [LARGE SCALE GENOMIC DNA]</scope>
    <source>
        <strain evidence="1 2">ATCC 43158</strain>
    </source>
</reference>
<dbReference type="AlphaFoldDB" id="A0AAD0TUE5"/>
<accession>A0AAD0TUE5</accession>
<dbReference type="InterPro" id="IPR023393">
    <property type="entry name" value="START-like_dom_sf"/>
</dbReference>
<proteinExistence type="predicted"/>
<dbReference type="Proteomes" id="UP000273809">
    <property type="component" value="Chromosome"/>
</dbReference>